<reference evidence="2 3" key="1">
    <citation type="submission" date="2023-10" db="EMBL/GenBank/DDBJ databases">
        <title>Draft genome sequence of Xylaria bambusicola isolate GMP-LS, the root and basal stem rot pathogen of sugarcane in Indonesia.</title>
        <authorList>
            <person name="Selvaraj P."/>
            <person name="Muralishankar V."/>
            <person name="Muruganantham S."/>
            <person name="Sp S."/>
            <person name="Haryani S."/>
            <person name="Lau K.J.X."/>
            <person name="Naqvi N.I."/>
        </authorList>
    </citation>
    <scope>NUCLEOTIDE SEQUENCE [LARGE SCALE GENOMIC DNA]</scope>
    <source>
        <strain evidence="2">GMP-LS</strain>
    </source>
</reference>
<dbReference type="AlphaFoldDB" id="A0AAN7Z9F1"/>
<evidence type="ECO:0000313" key="3">
    <source>
        <dbReference type="Proteomes" id="UP001305414"/>
    </source>
</evidence>
<sequence length="685" mass="77740">MSRYQYQPLLGRQIRLLTLRAGSFPDKLHISIHHVDLPVQHSRLEQHLAERETSAITTAKFKYQALSYCWGTPGDWVVSIDGGSDDTSFIKITDNLDSALRHLRTKKYAKILWVDAICINQADLDERGHQVQLMRDVYQLAARVIIWLGPEKDDSAAAMRYIGFVGTRVEFDWSTLVLKPTNRAHTEDEKALSAGVFPSDIPLQALWALMQRSWFERVWIRQEAHLAKRAVVYCGPATIDWHVFRHATMCIMRAMATFLSSSGLHHANILREITSPFKIPVINLRDALAGTQCSNLRDKVYGMLAVLRPRGDGRDWAVPDYRLSIAEVYTELAKQCIYDYHSIGILASCELEMTRLKDLPSWVPDWSTKPTAPLLECPKLPAGFTLADTKFSSDGVLSIASVANGVVHQVCSVDWTESDWLRATTLDILKKLVKTASIISDNDWLRGSYNADGVPIEMAFIRTMLCGDFGDMRSPPQADMASRKQALSFLKFAKMLRHPDALNAIWDDLTVYARTASRMCMGRRFFVTKEGHFGLGPQVMNSDDQIFFPLGCNYPLVLRPTDEYGKYRRYRVVGACYLDGFMFGEVFYGQIPRPWEIKCIADKSTGESITVFCKDIEMSCVVDESTGEPKIIFIDPPDTSRTHPGFWTMEERFSMIRKLGINMEEQLTPEILRSCGVNVEWIDLI</sequence>
<dbReference type="Pfam" id="PF06985">
    <property type="entry name" value="HET"/>
    <property type="match status" value="1"/>
</dbReference>
<proteinExistence type="predicted"/>
<dbReference type="PANTHER" id="PTHR24148">
    <property type="entry name" value="ANKYRIN REPEAT DOMAIN-CONTAINING PROTEIN 39 HOMOLOG-RELATED"/>
    <property type="match status" value="1"/>
</dbReference>
<gene>
    <name evidence="2" type="ORF">RRF57_011114</name>
</gene>
<evidence type="ECO:0000259" key="1">
    <source>
        <dbReference type="Pfam" id="PF06985"/>
    </source>
</evidence>
<organism evidence="2 3">
    <name type="scientific">Xylaria bambusicola</name>
    <dbReference type="NCBI Taxonomy" id="326684"/>
    <lineage>
        <taxon>Eukaryota</taxon>
        <taxon>Fungi</taxon>
        <taxon>Dikarya</taxon>
        <taxon>Ascomycota</taxon>
        <taxon>Pezizomycotina</taxon>
        <taxon>Sordariomycetes</taxon>
        <taxon>Xylariomycetidae</taxon>
        <taxon>Xylariales</taxon>
        <taxon>Xylariaceae</taxon>
        <taxon>Xylaria</taxon>
    </lineage>
</organism>
<keyword evidence="3" id="KW-1185">Reference proteome</keyword>
<dbReference type="InterPro" id="IPR010730">
    <property type="entry name" value="HET"/>
</dbReference>
<protein>
    <recommendedName>
        <fullName evidence="1">Heterokaryon incompatibility domain-containing protein</fullName>
    </recommendedName>
</protein>
<feature type="domain" description="Heterokaryon incompatibility" evidence="1">
    <location>
        <begin position="63"/>
        <end position="223"/>
    </location>
</feature>
<dbReference type="Proteomes" id="UP001305414">
    <property type="component" value="Unassembled WGS sequence"/>
</dbReference>
<comment type="caution">
    <text evidence="2">The sequence shown here is derived from an EMBL/GenBank/DDBJ whole genome shotgun (WGS) entry which is preliminary data.</text>
</comment>
<dbReference type="InterPro" id="IPR052895">
    <property type="entry name" value="HetReg/Transcr_Mod"/>
</dbReference>
<accession>A0AAN7Z9F1</accession>
<dbReference type="EMBL" id="JAWHQM010000052">
    <property type="protein sequence ID" value="KAK5635402.1"/>
    <property type="molecule type" value="Genomic_DNA"/>
</dbReference>
<dbReference type="Pfam" id="PF26639">
    <property type="entry name" value="Het-6_barrel"/>
    <property type="match status" value="1"/>
</dbReference>
<name>A0AAN7Z9F1_9PEZI</name>
<evidence type="ECO:0000313" key="2">
    <source>
        <dbReference type="EMBL" id="KAK5635402.1"/>
    </source>
</evidence>
<dbReference type="PANTHER" id="PTHR24148:SF73">
    <property type="entry name" value="HET DOMAIN PROTEIN (AFU_ORTHOLOGUE AFUA_8G01020)"/>
    <property type="match status" value="1"/>
</dbReference>